<reference evidence="1" key="1">
    <citation type="submission" date="2021-10" db="EMBL/GenBank/DDBJ databases">
        <title>De novo Genome Assembly of Clathrus columnatus (Basidiomycota, Fungi) Using Illumina and Nanopore Sequence Data.</title>
        <authorList>
            <person name="Ogiso-Tanaka E."/>
            <person name="Itagaki H."/>
            <person name="Hosoya T."/>
            <person name="Hosaka K."/>
        </authorList>
    </citation>
    <scope>NUCLEOTIDE SEQUENCE</scope>
    <source>
        <strain evidence="1">MO-923</strain>
    </source>
</reference>
<keyword evidence="2" id="KW-1185">Reference proteome</keyword>
<dbReference type="AlphaFoldDB" id="A0AAV5A3X9"/>
<protein>
    <submittedName>
        <fullName evidence="1">Uncharacterized protein</fullName>
    </submittedName>
</protein>
<proteinExistence type="predicted"/>
<dbReference type="EMBL" id="BPWL01000002">
    <property type="protein sequence ID" value="GJJ07715.1"/>
    <property type="molecule type" value="Genomic_DNA"/>
</dbReference>
<accession>A0AAV5A3X9</accession>
<evidence type="ECO:0000313" key="2">
    <source>
        <dbReference type="Proteomes" id="UP001050691"/>
    </source>
</evidence>
<comment type="caution">
    <text evidence="1">The sequence shown here is derived from an EMBL/GenBank/DDBJ whole genome shotgun (WGS) entry which is preliminary data.</text>
</comment>
<gene>
    <name evidence="1" type="ORF">Clacol_001920</name>
</gene>
<sequence length="75" mass="8615">MDEIPPTDAILFPADGRTPHLVELMSSIVTATDQLTGQMVQHRIPYPQVHMNYIATNTTHRVWDSRVIRNILYAR</sequence>
<evidence type="ECO:0000313" key="1">
    <source>
        <dbReference type="EMBL" id="GJJ07715.1"/>
    </source>
</evidence>
<organism evidence="1 2">
    <name type="scientific">Clathrus columnatus</name>
    <dbReference type="NCBI Taxonomy" id="1419009"/>
    <lineage>
        <taxon>Eukaryota</taxon>
        <taxon>Fungi</taxon>
        <taxon>Dikarya</taxon>
        <taxon>Basidiomycota</taxon>
        <taxon>Agaricomycotina</taxon>
        <taxon>Agaricomycetes</taxon>
        <taxon>Phallomycetidae</taxon>
        <taxon>Phallales</taxon>
        <taxon>Clathraceae</taxon>
        <taxon>Clathrus</taxon>
    </lineage>
</organism>
<dbReference type="Proteomes" id="UP001050691">
    <property type="component" value="Unassembled WGS sequence"/>
</dbReference>
<name>A0AAV5A3X9_9AGAM</name>